<keyword evidence="8" id="KW-0449">Lipoprotein</keyword>
<dbReference type="PROSITE" id="PS51421">
    <property type="entry name" value="RAS"/>
    <property type="match status" value="1"/>
</dbReference>
<dbReference type="SUPFAM" id="SSF52540">
    <property type="entry name" value="P-loop containing nucleoside triphosphate hydrolases"/>
    <property type="match status" value="1"/>
</dbReference>
<dbReference type="GO" id="GO:0035006">
    <property type="term" value="P:melanization defense response"/>
    <property type="evidence" value="ECO:0007669"/>
    <property type="project" value="UniProtKB-ARBA"/>
</dbReference>
<proteinExistence type="inferred from homology"/>
<comment type="subcellular location">
    <subcellularLocation>
        <location evidence="1">Cell membrane</location>
        <topology evidence="1">Lipid-anchor</topology>
        <orientation evidence="1">Cytoplasmic side</orientation>
    </subcellularLocation>
</comment>
<dbReference type="GO" id="GO:0003006">
    <property type="term" value="P:developmental process involved in reproduction"/>
    <property type="evidence" value="ECO:0007669"/>
    <property type="project" value="UniProtKB-ARBA"/>
</dbReference>
<keyword evidence="10" id="KW-1185">Reference proteome</keyword>
<evidence type="ECO:0000256" key="9">
    <source>
        <dbReference type="ARBA" id="ARBA00023289"/>
    </source>
</evidence>
<dbReference type="FunFam" id="3.40.50.300:FF:000983">
    <property type="entry name" value="Rho family GTPase"/>
    <property type="match status" value="1"/>
</dbReference>
<dbReference type="NCBIfam" id="TIGR00231">
    <property type="entry name" value="small_GTP"/>
    <property type="match status" value="1"/>
</dbReference>
<evidence type="ECO:0000313" key="11">
    <source>
        <dbReference type="RefSeq" id="XP_028968430.1"/>
    </source>
</evidence>
<dbReference type="PROSITE" id="PS51420">
    <property type="entry name" value="RHO"/>
    <property type="match status" value="1"/>
</dbReference>
<protein>
    <submittedName>
        <fullName evidence="11">Ras-like GTP-binding protein RHO</fullName>
    </submittedName>
</protein>
<evidence type="ECO:0000256" key="2">
    <source>
        <dbReference type="ARBA" id="ARBA00010142"/>
    </source>
</evidence>
<evidence type="ECO:0000256" key="5">
    <source>
        <dbReference type="ARBA" id="ARBA00022741"/>
    </source>
</evidence>
<dbReference type="GO" id="GO:0001667">
    <property type="term" value="P:ameboidal-type cell migration"/>
    <property type="evidence" value="ECO:0007669"/>
    <property type="project" value="UniProtKB-ARBA"/>
</dbReference>
<dbReference type="PROSITE" id="PS51419">
    <property type="entry name" value="RAB"/>
    <property type="match status" value="1"/>
</dbReference>
<dbReference type="CDD" id="cd00157">
    <property type="entry name" value="Rho"/>
    <property type="match status" value="1"/>
</dbReference>
<dbReference type="SMART" id="SM00173">
    <property type="entry name" value="RAS"/>
    <property type="match status" value="1"/>
</dbReference>
<keyword evidence="9" id="KW-0636">Prenylation</keyword>
<gene>
    <name evidence="11" type="primary">LOC100904777</name>
</gene>
<comment type="similarity">
    <text evidence="2">Belongs to the small GTPase superfamily. Rho family.</text>
</comment>
<name>A0AAJ7WIQ2_9ACAR</name>
<dbReference type="SMART" id="SM00175">
    <property type="entry name" value="RAB"/>
    <property type="match status" value="1"/>
</dbReference>
<evidence type="ECO:0000256" key="4">
    <source>
        <dbReference type="ARBA" id="ARBA00022481"/>
    </source>
</evidence>
<dbReference type="Proteomes" id="UP000694867">
    <property type="component" value="Unplaced"/>
</dbReference>
<dbReference type="GO" id="GO:0005886">
    <property type="term" value="C:plasma membrane"/>
    <property type="evidence" value="ECO:0007669"/>
    <property type="project" value="UniProtKB-SubCell"/>
</dbReference>
<evidence type="ECO:0000256" key="3">
    <source>
        <dbReference type="ARBA" id="ARBA00022475"/>
    </source>
</evidence>
<evidence type="ECO:0000256" key="7">
    <source>
        <dbReference type="ARBA" id="ARBA00023136"/>
    </source>
</evidence>
<keyword evidence="7" id="KW-0472">Membrane</keyword>
<evidence type="ECO:0000256" key="8">
    <source>
        <dbReference type="ARBA" id="ARBA00023288"/>
    </source>
</evidence>
<dbReference type="KEGG" id="goe:100904777"/>
<dbReference type="InterPro" id="IPR027417">
    <property type="entry name" value="P-loop_NTPase"/>
</dbReference>
<dbReference type="InterPro" id="IPR005225">
    <property type="entry name" value="Small_GTP-bd"/>
</dbReference>
<keyword evidence="4" id="KW-0488">Methylation</keyword>
<evidence type="ECO:0000256" key="1">
    <source>
        <dbReference type="ARBA" id="ARBA00004342"/>
    </source>
</evidence>
<dbReference type="Gene3D" id="3.40.50.300">
    <property type="entry name" value="P-loop containing nucleotide triphosphate hydrolases"/>
    <property type="match status" value="1"/>
</dbReference>
<sequence>MANKPKPPKRYKIVTVGDGCCGKTCLQMRYALNDFPDFVYCPTVFGAQETSIDVGGKTHDMVLWDTAGQEDYARLRSLSYHNTDVVIICFSVESQVSLLNVREKWLPEVRHYLPYVPIVLVANKIDLRKDRKTIEELMAQNRTPVTSHDGAAMARKIRAHVYRECSALKGMGVKEVFEAAVRAALEAPPPPKRSICKLL</sequence>
<evidence type="ECO:0000256" key="6">
    <source>
        <dbReference type="ARBA" id="ARBA00023134"/>
    </source>
</evidence>
<dbReference type="PANTHER" id="PTHR24072">
    <property type="entry name" value="RHO FAMILY GTPASE"/>
    <property type="match status" value="1"/>
</dbReference>
<dbReference type="InterPro" id="IPR003578">
    <property type="entry name" value="Small_GTPase_Rho"/>
</dbReference>
<keyword evidence="6" id="KW-0342">GTP-binding</keyword>
<dbReference type="GO" id="GO:0005525">
    <property type="term" value="F:GTP binding"/>
    <property type="evidence" value="ECO:0007669"/>
    <property type="project" value="UniProtKB-KW"/>
</dbReference>
<organism evidence="10 11">
    <name type="scientific">Galendromus occidentalis</name>
    <name type="common">western predatory mite</name>
    <dbReference type="NCBI Taxonomy" id="34638"/>
    <lineage>
        <taxon>Eukaryota</taxon>
        <taxon>Metazoa</taxon>
        <taxon>Ecdysozoa</taxon>
        <taxon>Arthropoda</taxon>
        <taxon>Chelicerata</taxon>
        <taxon>Arachnida</taxon>
        <taxon>Acari</taxon>
        <taxon>Parasitiformes</taxon>
        <taxon>Mesostigmata</taxon>
        <taxon>Gamasina</taxon>
        <taxon>Phytoseioidea</taxon>
        <taxon>Phytoseiidae</taxon>
        <taxon>Typhlodrominae</taxon>
        <taxon>Galendromus</taxon>
    </lineage>
</organism>
<reference evidence="11" key="1">
    <citation type="submission" date="2025-08" db="UniProtKB">
        <authorList>
            <consortium name="RefSeq"/>
        </authorList>
    </citation>
    <scope>IDENTIFICATION</scope>
</reference>
<dbReference type="SMART" id="SM00174">
    <property type="entry name" value="RHO"/>
    <property type="match status" value="1"/>
</dbReference>
<dbReference type="PRINTS" id="PR00449">
    <property type="entry name" value="RASTRNSFRMNG"/>
</dbReference>
<keyword evidence="3" id="KW-1003">Cell membrane</keyword>
<dbReference type="GO" id="GO:0035099">
    <property type="term" value="P:hemocyte migration"/>
    <property type="evidence" value="ECO:0007669"/>
    <property type="project" value="UniProtKB-ARBA"/>
</dbReference>
<dbReference type="GeneID" id="100904777"/>
<dbReference type="Pfam" id="PF00071">
    <property type="entry name" value="Ras"/>
    <property type="match status" value="1"/>
</dbReference>
<accession>A0AAJ7WIQ2</accession>
<dbReference type="GO" id="GO:0003924">
    <property type="term" value="F:GTPase activity"/>
    <property type="evidence" value="ECO:0007669"/>
    <property type="project" value="InterPro"/>
</dbReference>
<dbReference type="AlphaFoldDB" id="A0AAJ7WIQ2"/>
<dbReference type="GO" id="GO:0022412">
    <property type="term" value="P:cellular process involved in reproduction in multicellular organism"/>
    <property type="evidence" value="ECO:0007669"/>
    <property type="project" value="UniProtKB-ARBA"/>
</dbReference>
<dbReference type="GO" id="GO:0007264">
    <property type="term" value="P:small GTPase-mediated signal transduction"/>
    <property type="evidence" value="ECO:0007669"/>
    <property type="project" value="InterPro"/>
</dbReference>
<evidence type="ECO:0000313" key="10">
    <source>
        <dbReference type="Proteomes" id="UP000694867"/>
    </source>
</evidence>
<dbReference type="InterPro" id="IPR001806">
    <property type="entry name" value="Small_GTPase"/>
</dbReference>
<keyword evidence="5" id="KW-0547">Nucleotide-binding</keyword>
<dbReference type="RefSeq" id="XP_028968430.1">
    <property type="nucleotide sequence ID" value="XM_029112597.1"/>
</dbReference>